<reference evidence="1 2" key="1">
    <citation type="submission" date="2015-07" db="EMBL/GenBank/DDBJ databases">
        <title>Isolation and Genomic Characterization of a Novel Halophilic Metal-Reducing Deltaproteobacterium from the Deep Subsurface.</title>
        <authorList>
            <person name="Badalamenti J.P."/>
            <person name="Summers Z.M."/>
            <person name="Gralnick J.A."/>
            <person name="Bond D.R."/>
        </authorList>
    </citation>
    <scope>NUCLEOTIDE SEQUENCE [LARGE SCALE GENOMIC DNA]</scope>
    <source>
        <strain evidence="1 2">WTL</strain>
    </source>
</reference>
<keyword evidence="2" id="KW-1185">Reference proteome</keyword>
<dbReference type="Proteomes" id="UP000057158">
    <property type="component" value="Chromosome"/>
</dbReference>
<accession>A0A0M4D0U1</accession>
<protein>
    <submittedName>
        <fullName evidence="1">Uncharacterized protein</fullName>
    </submittedName>
</protein>
<dbReference type="STRING" id="1603606.DSOUD_1829"/>
<proteinExistence type="predicted"/>
<sequence length="496" mass="58982">MRHWLLFIVGVSFLIPPLLAGEAEGRIFTFWPLIDYRSSPETDYTSVHALGPFLKYERKENEREYALRPLYFRASDPEAQVSFSETLYPIASSKSSRDLTYFQGLKLLSYDFGAREKGSDNEFMLFPFIFYGEHQDRGRYFAFFPLGGKIYSMFGRDEIRFTLFPLYGQTRKNDRVVDNVLWPVFARIRGEGESGYKIWPIYGASQKEGTYRKRFFLWPIFHSQDLGLDGANPRHRRLVFPFYVGERSPQRDSTTWLWPFFSHTRDYRRDFEEWTFPWPLFQVSRGTYKQGDRYLPFYADERVGSVRKRSYLWPVYRIENLDTEQLHQRRDRILFFLYSDFRETLVEEELPHRRRIALWPLFTYETREGIGTFHTLSLLEPFFPGNQSIERNWSPLWRLYQSKWDRQGNEISSLLWNLYWKERRGPDLAMEVFPLFFYNSGAGRGSEFSLFKGLYRYRSGAEGKKVSLFYLPWGFSWGKGSGDSPLETAPAPGPDR</sequence>
<name>A0A0M4D0U1_9BACT</name>
<dbReference type="KEGG" id="des:DSOUD_1829"/>
<dbReference type="AlphaFoldDB" id="A0A0M4D0U1"/>
<gene>
    <name evidence="1" type="ORF">DSOUD_1829</name>
</gene>
<evidence type="ECO:0000313" key="2">
    <source>
        <dbReference type="Proteomes" id="UP000057158"/>
    </source>
</evidence>
<dbReference type="OrthoDB" id="9791525at2"/>
<dbReference type="RefSeq" id="WP_157671814.1">
    <property type="nucleotide sequence ID" value="NZ_CP010802.1"/>
</dbReference>
<dbReference type="EMBL" id="CP010802">
    <property type="protein sequence ID" value="ALC16602.1"/>
    <property type="molecule type" value="Genomic_DNA"/>
</dbReference>
<organism evidence="1 2">
    <name type="scientific">Desulfuromonas soudanensis</name>
    <dbReference type="NCBI Taxonomy" id="1603606"/>
    <lineage>
        <taxon>Bacteria</taxon>
        <taxon>Pseudomonadati</taxon>
        <taxon>Thermodesulfobacteriota</taxon>
        <taxon>Desulfuromonadia</taxon>
        <taxon>Desulfuromonadales</taxon>
        <taxon>Desulfuromonadaceae</taxon>
        <taxon>Desulfuromonas</taxon>
    </lineage>
</organism>
<dbReference type="PATRIC" id="fig|1603606.3.peg.1983"/>
<evidence type="ECO:0000313" key="1">
    <source>
        <dbReference type="EMBL" id="ALC16602.1"/>
    </source>
</evidence>